<dbReference type="EMBL" id="KZ989116">
    <property type="protein sequence ID" value="RKP28130.1"/>
    <property type="molecule type" value="Genomic_DNA"/>
</dbReference>
<evidence type="ECO:0008006" key="6">
    <source>
        <dbReference type="Google" id="ProtNLM"/>
    </source>
</evidence>
<dbReference type="Proteomes" id="UP000278143">
    <property type="component" value="Unassembled WGS sequence"/>
</dbReference>
<dbReference type="OrthoDB" id="1936594at2759"/>
<protein>
    <recommendedName>
        <fullName evidence="6">TPR-like protein</fullName>
    </recommendedName>
</protein>
<dbReference type="InterPro" id="IPR011990">
    <property type="entry name" value="TPR-like_helical_dom_sf"/>
</dbReference>
<evidence type="ECO:0000256" key="1">
    <source>
        <dbReference type="ARBA" id="ARBA00022737"/>
    </source>
</evidence>
<dbReference type="PANTHER" id="PTHR16193:SF0">
    <property type="entry name" value="TETRATRICOPEPTIDE REPEAT PROTEIN 27"/>
    <property type="match status" value="1"/>
</dbReference>
<dbReference type="InterPro" id="IPR044244">
    <property type="entry name" value="TTC27/Emw1"/>
</dbReference>
<keyword evidence="1" id="KW-0677">Repeat</keyword>
<reference evidence="5" key="1">
    <citation type="journal article" date="2018" name="Nat. Microbiol.">
        <title>Leveraging single-cell genomics to expand the fungal tree of life.</title>
        <authorList>
            <person name="Ahrendt S.R."/>
            <person name="Quandt C.A."/>
            <person name="Ciobanu D."/>
            <person name="Clum A."/>
            <person name="Salamov A."/>
            <person name="Andreopoulos B."/>
            <person name="Cheng J.F."/>
            <person name="Woyke T."/>
            <person name="Pelin A."/>
            <person name="Henrissat B."/>
            <person name="Reynolds N.K."/>
            <person name="Benny G.L."/>
            <person name="Smith M.E."/>
            <person name="James T.Y."/>
            <person name="Grigoriev I.V."/>
        </authorList>
    </citation>
    <scope>NUCLEOTIDE SEQUENCE [LARGE SCALE GENOMIC DNA]</scope>
    <source>
        <strain evidence="5">Benny S71-1</strain>
    </source>
</reference>
<dbReference type="SUPFAM" id="SSF48452">
    <property type="entry name" value="TPR-like"/>
    <property type="match status" value="2"/>
</dbReference>
<evidence type="ECO:0000256" key="2">
    <source>
        <dbReference type="ARBA" id="ARBA00022803"/>
    </source>
</evidence>
<dbReference type="AlphaFoldDB" id="A0A4P9Z8Q5"/>
<evidence type="ECO:0000256" key="3">
    <source>
        <dbReference type="SAM" id="MobiDB-lite"/>
    </source>
</evidence>
<dbReference type="PANTHER" id="PTHR16193">
    <property type="entry name" value="TETRATRICOPEPTIDE REPEAT PROTEIN 27"/>
    <property type="match status" value="1"/>
</dbReference>
<feature type="compositionally biased region" description="Basic and acidic residues" evidence="3">
    <location>
        <begin position="273"/>
        <end position="282"/>
    </location>
</feature>
<feature type="region of interest" description="Disordered" evidence="3">
    <location>
        <begin position="272"/>
        <end position="292"/>
    </location>
</feature>
<accession>A0A4P9Z8Q5</accession>
<dbReference type="InterPro" id="IPR019734">
    <property type="entry name" value="TPR_rpt"/>
</dbReference>
<proteinExistence type="predicted"/>
<name>A0A4P9Z8Q5_9FUNG</name>
<keyword evidence="5" id="KW-1185">Reference proteome</keyword>
<evidence type="ECO:0000313" key="5">
    <source>
        <dbReference type="Proteomes" id="UP000278143"/>
    </source>
</evidence>
<evidence type="ECO:0000313" key="4">
    <source>
        <dbReference type="EMBL" id="RKP28130.1"/>
    </source>
</evidence>
<sequence>MLDGADETIDIAGWIEQRVMGMVAAQPERALQVLVVGVACLNAFFQSGWTGPILPLEPEQLLPAMVQEKVKGQMPRLLQQLSVDSEDVYHLTPRPLYIVYARAILAGLLATSADLPSRDWWMARCLFAQQQLLDNGAGTLHDAIMRHMGDMEARLPSFSSSASAEQPEGLDELQPRYWLERGLVLQWYGDDLQAVDMFKKAQASTGLRWQLSGVLGKRTKFQIDDKSQLVVLAASAPTDEAEEQQQQPKQGMPNTLALNDDTLLETIALAKPSAEDGSQKDGGDDDDPMNPHRQLNLRVIDQCILLAFCLNVKNTNPDHGLTANEMNAYVQRVLQHPNNWMVHTMGLLLRSRLESNKTRTVERSALQLQALIDQIPLDESSNAERLAYIYDILLPSKWSMEKELAERFMSLGVLRSALEIFERLEMWEDVITCHIALGEEAKALRVVERELEKHPQSPKLWCLMGDIKKEPEYYEKAWTLSGERYARAMRSLGGHHFRHEAWRQSLDCYLKALAINPLFENTWFIAGCAALHVEDWVEAERAFRRVVAINHENSEAWSNQASVLIRLGRRSEAYHALKQATRNSYDNWRIWRNFMYACMDVGEPQEAMQALERVVELRADKEGADCVDVELLDQLIVAMMHRADEPVATTGEEAEAERAANKRMQERFERLLRDVITARITNSARIWQTCARFYMWRGDYEACLDAHVKAYRALLHSSACDASAKEFEAVAELAIETADMYRNLGPRTVKVAGDDGNDGAAAERPVAKDWQFQARALLRSLIGRTRDTYAGTPMHDRLVEALADLKQASSE</sequence>
<organism evidence="4 5">
    <name type="scientific">Syncephalis pseudoplumigaleata</name>
    <dbReference type="NCBI Taxonomy" id="1712513"/>
    <lineage>
        <taxon>Eukaryota</taxon>
        <taxon>Fungi</taxon>
        <taxon>Fungi incertae sedis</taxon>
        <taxon>Zoopagomycota</taxon>
        <taxon>Zoopagomycotina</taxon>
        <taxon>Zoopagomycetes</taxon>
        <taxon>Zoopagales</taxon>
        <taxon>Piptocephalidaceae</taxon>
        <taxon>Syncephalis</taxon>
    </lineage>
</organism>
<gene>
    <name evidence="4" type="ORF">SYNPS1DRAFT_11662</name>
</gene>
<dbReference type="SMART" id="SM00028">
    <property type="entry name" value="TPR"/>
    <property type="match status" value="6"/>
</dbReference>
<keyword evidence="2" id="KW-0802">TPR repeat</keyword>
<dbReference type="Gene3D" id="1.25.40.10">
    <property type="entry name" value="Tetratricopeptide repeat domain"/>
    <property type="match status" value="1"/>
</dbReference>